<comment type="caution">
    <text evidence="2">The sequence shown here is derived from an EMBL/GenBank/DDBJ whole genome shotgun (WGS) entry which is preliminary data.</text>
</comment>
<dbReference type="RefSeq" id="WP_307258783.1">
    <property type="nucleotide sequence ID" value="NZ_JAUSUC010000068.1"/>
</dbReference>
<feature type="transmembrane region" description="Helical" evidence="1">
    <location>
        <begin position="27"/>
        <end position="49"/>
    </location>
</feature>
<sequence length="87" mass="10073">MKNLLLILLLLANIFYIGNYLIRFEILSIHSMWIALFIVSICYSVFYLFQSRKHSNFHPYLAIAVLSASVSNLGAFGFLYVILHLMQ</sequence>
<evidence type="ECO:0000313" key="2">
    <source>
        <dbReference type="EMBL" id="MDQ0216710.1"/>
    </source>
</evidence>
<gene>
    <name evidence="2" type="ORF">J2S13_003194</name>
</gene>
<dbReference type="GO" id="GO:0016740">
    <property type="term" value="F:transferase activity"/>
    <property type="evidence" value="ECO:0007669"/>
    <property type="project" value="UniProtKB-KW"/>
</dbReference>
<keyword evidence="1" id="KW-0472">Membrane</keyword>
<keyword evidence="1" id="KW-0812">Transmembrane</keyword>
<keyword evidence="1" id="KW-1133">Transmembrane helix</keyword>
<protein>
    <submittedName>
        <fullName evidence="2">Phosphoglycerol transferase MdoB-like AlkP superfamily enzyme</fullName>
    </submittedName>
</protein>
<dbReference type="AlphaFoldDB" id="A0AAJ1T8S6"/>
<keyword evidence="2" id="KW-0808">Transferase</keyword>
<accession>A0AAJ1T8S6</accession>
<dbReference type="Proteomes" id="UP001237207">
    <property type="component" value="Unassembled WGS sequence"/>
</dbReference>
<dbReference type="EMBL" id="JAUSUC010000068">
    <property type="protein sequence ID" value="MDQ0216710.1"/>
    <property type="molecule type" value="Genomic_DNA"/>
</dbReference>
<organism evidence="2 3">
    <name type="scientific">Oikeobacillus pervagus</name>
    <dbReference type="NCBI Taxonomy" id="1325931"/>
    <lineage>
        <taxon>Bacteria</taxon>
        <taxon>Bacillati</taxon>
        <taxon>Bacillota</taxon>
        <taxon>Bacilli</taxon>
        <taxon>Bacillales</taxon>
        <taxon>Bacillaceae</taxon>
        <taxon>Oikeobacillus</taxon>
    </lineage>
</organism>
<name>A0AAJ1T8S6_9BACI</name>
<evidence type="ECO:0000313" key="3">
    <source>
        <dbReference type="Proteomes" id="UP001237207"/>
    </source>
</evidence>
<feature type="transmembrane region" description="Helical" evidence="1">
    <location>
        <begin position="61"/>
        <end position="83"/>
    </location>
</feature>
<proteinExistence type="predicted"/>
<keyword evidence="3" id="KW-1185">Reference proteome</keyword>
<evidence type="ECO:0000256" key="1">
    <source>
        <dbReference type="SAM" id="Phobius"/>
    </source>
</evidence>
<reference evidence="2" key="1">
    <citation type="submission" date="2023-07" db="EMBL/GenBank/DDBJ databases">
        <title>Genomic Encyclopedia of Type Strains, Phase IV (KMG-IV): sequencing the most valuable type-strain genomes for metagenomic binning, comparative biology and taxonomic classification.</title>
        <authorList>
            <person name="Goeker M."/>
        </authorList>
    </citation>
    <scope>NUCLEOTIDE SEQUENCE</scope>
    <source>
        <strain evidence="2">DSM 23947</strain>
    </source>
</reference>